<proteinExistence type="predicted"/>
<organism evidence="2">
    <name type="scientific">Mytilinidion resinicola</name>
    <dbReference type="NCBI Taxonomy" id="574789"/>
    <lineage>
        <taxon>Eukaryota</taxon>
        <taxon>Fungi</taxon>
        <taxon>Dikarya</taxon>
        <taxon>Ascomycota</taxon>
        <taxon>Pezizomycotina</taxon>
        <taxon>Dothideomycetes</taxon>
        <taxon>Pleosporomycetidae</taxon>
        <taxon>Mytilinidiales</taxon>
        <taxon>Mytilinidiaceae</taxon>
        <taxon>Mytilinidion</taxon>
    </lineage>
</organism>
<evidence type="ECO:0000313" key="4">
    <source>
        <dbReference type="RefSeq" id="XP_033579938.1"/>
    </source>
</evidence>
<name>A0A6A6YY99_9PEZI</name>
<reference evidence="2 4" key="1">
    <citation type="journal article" date="2020" name="Stud. Mycol.">
        <title>101 Dothideomycetes genomes: a test case for predicting lifestyles and emergence of pathogens.</title>
        <authorList>
            <person name="Haridas S."/>
            <person name="Albert R."/>
            <person name="Binder M."/>
            <person name="Bloem J."/>
            <person name="Labutti K."/>
            <person name="Salamov A."/>
            <person name="Andreopoulos B."/>
            <person name="Baker S."/>
            <person name="Barry K."/>
            <person name="Bills G."/>
            <person name="Bluhm B."/>
            <person name="Cannon C."/>
            <person name="Castanera R."/>
            <person name="Culley D."/>
            <person name="Daum C."/>
            <person name="Ezra D."/>
            <person name="Gonzalez J."/>
            <person name="Henrissat B."/>
            <person name="Kuo A."/>
            <person name="Liang C."/>
            <person name="Lipzen A."/>
            <person name="Lutzoni F."/>
            <person name="Magnuson J."/>
            <person name="Mondo S."/>
            <person name="Nolan M."/>
            <person name="Ohm R."/>
            <person name="Pangilinan J."/>
            <person name="Park H.-J."/>
            <person name="Ramirez L."/>
            <person name="Alfaro M."/>
            <person name="Sun H."/>
            <person name="Tritt A."/>
            <person name="Yoshinaga Y."/>
            <person name="Zwiers L.-H."/>
            <person name="Turgeon B."/>
            <person name="Goodwin S."/>
            <person name="Spatafora J."/>
            <person name="Crous P."/>
            <person name="Grigoriev I."/>
        </authorList>
    </citation>
    <scope>NUCLEOTIDE SEQUENCE</scope>
    <source>
        <strain evidence="2 4">CBS 304.34</strain>
    </source>
</reference>
<dbReference type="InterPro" id="IPR007889">
    <property type="entry name" value="HTH_Psq"/>
</dbReference>
<dbReference type="Proteomes" id="UP000504636">
    <property type="component" value="Unplaced"/>
</dbReference>
<dbReference type="AlphaFoldDB" id="A0A6A6YY99"/>
<accession>A0A6A6YY99</accession>
<dbReference type="RefSeq" id="XP_033579938.1">
    <property type="nucleotide sequence ID" value="XM_033713642.1"/>
</dbReference>
<sequence>MDKMKAALAALRSDPELSITDAAKHYGCGRSGLSKRFNGKTSARDDALENQQFLDRAQSNALIKHIHELTERSLPPIISMLRNIAFKIKGERPGYNWPT</sequence>
<dbReference type="OrthoDB" id="3942738at2759"/>
<keyword evidence="3" id="KW-1185">Reference proteome</keyword>
<evidence type="ECO:0000313" key="3">
    <source>
        <dbReference type="Proteomes" id="UP000504636"/>
    </source>
</evidence>
<protein>
    <recommendedName>
        <fullName evidence="1">HTH psq-type domain-containing protein</fullName>
    </recommendedName>
</protein>
<evidence type="ECO:0000259" key="1">
    <source>
        <dbReference type="Pfam" id="PF05225"/>
    </source>
</evidence>
<feature type="domain" description="HTH psq-type" evidence="1">
    <location>
        <begin position="2"/>
        <end position="43"/>
    </location>
</feature>
<reference evidence="4" key="2">
    <citation type="submission" date="2020-04" db="EMBL/GenBank/DDBJ databases">
        <authorList>
            <consortium name="NCBI Genome Project"/>
        </authorList>
    </citation>
    <scope>NUCLEOTIDE SEQUENCE</scope>
    <source>
        <strain evidence="4">CBS 304.34</strain>
    </source>
</reference>
<evidence type="ECO:0000313" key="2">
    <source>
        <dbReference type="EMBL" id="KAF2812974.1"/>
    </source>
</evidence>
<dbReference type="EMBL" id="MU003696">
    <property type="protein sequence ID" value="KAF2812974.1"/>
    <property type="molecule type" value="Genomic_DNA"/>
</dbReference>
<dbReference type="GeneID" id="54454535"/>
<gene>
    <name evidence="2 4" type="ORF">BDZ99DRAFT_246986</name>
</gene>
<dbReference type="GO" id="GO:0003677">
    <property type="term" value="F:DNA binding"/>
    <property type="evidence" value="ECO:0007669"/>
    <property type="project" value="InterPro"/>
</dbReference>
<dbReference type="Pfam" id="PF05225">
    <property type="entry name" value="HTH_psq"/>
    <property type="match status" value="1"/>
</dbReference>
<reference evidence="4" key="3">
    <citation type="submission" date="2025-04" db="UniProtKB">
        <authorList>
            <consortium name="RefSeq"/>
        </authorList>
    </citation>
    <scope>IDENTIFICATION</scope>
    <source>
        <strain evidence="4">CBS 304.34</strain>
    </source>
</reference>